<proteinExistence type="inferred from homology"/>
<feature type="domain" description="RecX third three-helical" evidence="7">
    <location>
        <begin position="154"/>
        <end position="200"/>
    </location>
</feature>
<accession>A0A0G0B014</accession>
<comment type="subcellular location">
    <subcellularLocation>
        <location evidence="1 5">Cytoplasm</location>
    </subcellularLocation>
</comment>
<evidence type="ECO:0000256" key="5">
    <source>
        <dbReference type="HAMAP-Rule" id="MF_01114"/>
    </source>
</evidence>
<dbReference type="PANTHER" id="PTHR33602:SF1">
    <property type="entry name" value="REGULATORY PROTEIN RECX FAMILY PROTEIN"/>
    <property type="match status" value="1"/>
</dbReference>
<dbReference type="HAMAP" id="MF_01114">
    <property type="entry name" value="RecX"/>
    <property type="match status" value="1"/>
</dbReference>
<evidence type="ECO:0000256" key="2">
    <source>
        <dbReference type="ARBA" id="ARBA00009695"/>
    </source>
</evidence>
<keyword evidence="4 5" id="KW-0963">Cytoplasm</keyword>
<comment type="function">
    <text evidence="5">Modulates RecA activity.</text>
</comment>
<name>A0A0G0B014_9BACT</name>
<dbReference type="Gene3D" id="1.10.10.10">
    <property type="entry name" value="Winged helix-like DNA-binding domain superfamily/Winged helix DNA-binding domain"/>
    <property type="match status" value="3"/>
</dbReference>
<reference evidence="8 9" key="1">
    <citation type="journal article" date="2015" name="Nature">
        <title>rRNA introns, odd ribosomes, and small enigmatic genomes across a large radiation of phyla.</title>
        <authorList>
            <person name="Brown C.T."/>
            <person name="Hug L.A."/>
            <person name="Thomas B.C."/>
            <person name="Sharon I."/>
            <person name="Castelle C.J."/>
            <person name="Singh A."/>
            <person name="Wilkins M.J."/>
            <person name="Williams K.H."/>
            <person name="Banfield J.F."/>
        </authorList>
    </citation>
    <scope>NUCLEOTIDE SEQUENCE [LARGE SCALE GENOMIC DNA]</scope>
</reference>
<dbReference type="InterPro" id="IPR053924">
    <property type="entry name" value="RecX_HTH_2nd"/>
</dbReference>
<dbReference type="AlphaFoldDB" id="A0A0G0B014"/>
<evidence type="ECO:0000256" key="1">
    <source>
        <dbReference type="ARBA" id="ARBA00004496"/>
    </source>
</evidence>
<dbReference type="GO" id="GO:0006282">
    <property type="term" value="P:regulation of DNA repair"/>
    <property type="evidence" value="ECO:0007669"/>
    <property type="project" value="UniProtKB-UniRule"/>
</dbReference>
<dbReference type="InterPro" id="IPR036388">
    <property type="entry name" value="WH-like_DNA-bd_sf"/>
</dbReference>
<sequence length="207" mass="24830">MPTITAFKPQKNQKRVNIYIDGEFGFGLDLENFLKLGLKLNQELTTLEIEEIIKKAEFQKTFDKLLRFVIVRPRSEKEIKDYLKRKKVHESLNEELFNRLNRLELINDTKFSKWWVDQRLVFKNKSKKDLKFELRAKGIKNEIIENTLEESEIDEVKIAKKLIEKKEYKWDKYEEKIKKQKIIQYLSGKGFGWDVIEKVISDDIIKS</sequence>
<evidence type="ECO:0000313" key="9">
    <source>
        <dbReference type="Proteomes" id="UP000034803"/>
    </source>
</evidence>
<organism evidence="8 9">
    <name type="scientific">Candidatus Woesebacteria bacterium GW2011_GWC2_31_9</name>
    <dbReference type="NCBI Taxonomy" id="1618586"/>
    <lineage>
        <taxon>Bacteria</taxon>
        <taxon>Candidatus Woeseibacteriota</taxon>
    </lineage>
</organism>
<evidence type="ECO:0000259" key="7">
    <source>
        <dbReference type="Pfam" id="PF21981"/>
    </source>
</evidence>
<feature type="domain" description="RecX second three-helical" evidence="6">
    <location>
        <begin position="107"/>
        <end position="148"/>
    </location>
</feature>
<dbReference type="PANTHER" id="PTHR33602">
    <property type="entry name" value="REGULATORY PROTEIN RECX FAMILY PROTEIN"/>
    <property type="match status" value="1"/>
</dbReference>
<gene>
    <name evidence="5" type="primary">recX</name>
    <name evidence="8" type="ORF">UR21_C0002G0044</name>
</gene>
<evidence type="ECO:0000259" key="6">
    <source>
        <dbReference type="Pfam" id="PF02631"/>
    </source>
</evidence>
<evidence type="ECO:0000313" key="8">
    <source>
        <dbReference type="EMBL" id="KKP32125.1"/>
    </source>
</evidence>
<dbReference type="InterPro" id="IPR003783">
    <property type="entry name" value="Regulatory_RecX"/>
</dbReference>
<evidence type="ECO:0000256" key="4">
    <source>
        <dbReference type="ARBA" id="ARBA00022490"/>
    </source>
</evidence>
<dbReference type="Proteomes" id="UP000034803">
    <property type="component" value="Unassembled WGS sequence"/>
</dbReference>
<dbReference type="Pfam" id="PF02631">
    <property type="entry name" value="RecX_HTH2"/>
    <property type="match status" value="1"/>
</dbReference>
<dbReference type="EMBL" id="LBOI01000002">
    <property type="protein sequence ID" value="KKP32125.1"/>
    <property type="molecule type" value="Genomic_DNA"/>
</dbReference>
<comment type="caution">
    <text evidence="8">The sequence shown here is derived from an EMBL/GenBank/DDBJ whole genome shotgun (WGS) entry which is preliminary data.</text>
</comment>
<dbReference type="GO" id="GO:0005737">
    <property type="term" value="C:cytoplasm"/>
    <property type="evidence" value="ECO:0007669"/>
    <property type="project" value="UniProtKB-SubCell"/>
</dbReference>
<evidence type="ECO:0000256" key="3">
    <source>
        <dbReference type="ARBA" id="ARBA00018111"/>
    </source>
</evidence>
<dbReference type="Pfam" id="PF21981">
    <property type="entry name" value="RecX_HTH3"/>
    <property type="match status" value="1"/>
</dbReference>
<comment type="similarity">
    <text evidence="2 5">Belongs to the RecX family.</text>
</comment>
<dbReference type="InterPro" id="IPR053925">
    <property type="entry name" value="RecX_HTH_3rd"/>
</dbReference>
<protein>
    <recommendedName>
        <fullName evidence="3 5">Regulatory protein RecX</fullName>
    </recommendedName>
</protein>